<dbReference type="PANTHER" id="PTHR46580:SF4">
    <property type="entry name" value="ATP_GTP-BINDING PROTEIN"/>
    <property type="match status" value="1"/>
</dbReference>
<keyword evidence="1" id="KW-0732">Signal</keyword>
<organism evidence="2 3">
    <name type="scientific">Paenibacillus nasutitermitis</name>
    <dbReference type="NCBI Taxonomy" id="1652958"/>
    <lineage>
        <taxon>Bacteria</taxon>
        <taxon>Bacillati</taxon>
        <taxon>Bacillota</taxon>
        <taxon>Bacilli</taxon>
        <taxon>Bacillales</taxon>
        <taxon>Paenibacillaceae</taxon>
        <taxon>Paenibacillus</taxon>
    </lineage>
</organism>
<reference evidence="2" key="2">
    <citation type="submission" date="2020-09" db="EMBL/GenBank/DDBJ databases">
        <authorList>
            <person name="Sun Q."/>
            <person name="Zhou Y."/>
        </authorList>
    </citation>
    <scope>NUCLEOTIDE SEQUENCE</scope>
    <source>
        <strain evidence="2">CGMCC 1.15178</strain>
    </source>
</reference>
<dbReference type="RefSeq" id="WP_188989120.1">
    <property type="nucleotide sequence ID" value="NZ_BMHP01000001.1"/>
</dbReference>
<dbReference type="SUPFAM" id="SSF69318">
    <property type="entry name" value="Integrin alpha N-terminal domain"/>
    <property type="match status" value="3"/>
</dbReference>
<dbReference type="Proteomes" id="UP000612456">
    <property type="component" value="Unassembled WGS sequence"/>
</dbReference>
<keyword evidence="3" id="KW-1185">Reference proteome</keyword>
<evidence type="ECO:0000256" key="1">
    <source>
        <dbReference type="ARBA" id="ARBA00022729"/>
    </source>
</evidence>
<proteinExistence type="predicted"/>
<dbReference type="Pfam" id="PF13517">
    <property type="entry name" value="FG-GAP_3"/>
    <property type="match status" value="4"/>
</dbReference>
<accession>A0A916YMG5</accession>
<sequence>MKIEHKGFEQFRQGVFGNGGDNLFVDAGGTIRRIMDNDLNGKGTFDIVLPNSHGYIERAPTYIYTNQDGAWIKTQLPHDSCWMSKAVDVDGDGYLDLIVVNGENGVTSELKSYIYWGGASGLTGECTALDTIGAYDVAVCDINGDGRKDIIFTTAWFDHHNGGIPMNQKVYIQSTPRQFTDATEVYNLPGVATVSLLCEDLNGDGYPELVLANYREQYEYDTESFIYWGGPDGFDAANVTRLPTHFALQVMAADLNGDGFKELIFTGGNQLMIYWNAGGVFQSDNRLVLNITGTNSQFSQGILPLDIADIDADGIPELVIGTAAGVEIRKAGKLDSVWQKLPCYGVTGIKAADIGNIGLMDIIASHYCSTKSYDTESLVFWSGEEGYSASNTTAFATHGPMGCTAADLDNDGVKEIIFCNTMRGPSQYDPEFPVFVYYGTADHQYEEANRKEYPIPIMSHSYAVADVDNDGYVELIATTGNGVRIFKGTPDGPDPAQYYDLNEMRAIGGVLIGDFNRDGWLDLIVTPWMYSSSDKDLAQSVFIYFGGPEGYSNERRQSLPSNIGCAQAVLLADIDNDGYIDFLYGDNDGFVGVHYGGPDGFSGDRVGKIQLKDPNGALILGLAAADVDKDGWPELFVTTAGHYSRKKSHLYYMRDGKSGFPLEKTVKFETGGSTGFPSVADMNRSGNLDLLLPFYSTTETRELPARIFSGDGRGNFDWEHPLEIECLSSIAFSPVDLTGNGYPDLFICCHRNDIGHIVHSKLIMNGPDGLRLEKTQEILGYGPHSFTAKNQGNALDRSEDEHYTSPVFECAMPKWIDWQAETPFRTSLVFRLRYGASVEETMNAVWSGTVDTNGSEIQVPEGTKFMQYQIAFRAPGLVSSPKLTVVTIECG</sequence>
<dbReference type="InterPro" id="IPR028994">
    <property type="entry name" value="Integrin_alpha_N"/>
</dbReference>
<name>A0A916YMG5_9BACL</name>
<dbReference type="AlphaFoldDB" id="A0A916YMG5"/>
<protein>
    <recommendedName>
        <fullName evidence="4">VCBS repeat-containing protein</fullName>
    </recommendedName>
</protein>
<reference evidence="2" key="1">
    <citation type="journal article" date="2014" name="Int. J. Syst. Evol. Microbiol.">
        <title>Complete genome sequence of Corynebacterium casei LMG S-19264T (=DSM 44701T), isolated from a smear-ripened cheese.</title>
        <authorList>
            <consortium name="US DOE Joint Genome Institute (JGI-PGF)"/>
            <person name="Walter F."/>
            <person name="Albersmeier A."/>
            <person name="Kalinowski J."/>
            <person name="Ruckert C."/>
        </authorList>
    </citation>
    <scope>NUCLEOTIDE SEQUENCE</scope>
    <source>
        <strain evidence="2">CGMCC 1.15178</strain>
    </source>
</reference>
<gene>
    <name evidence="2" type="ORF">GCM10010911_06820</name>
</gene>
<evidence type="ECO:0008006" key="4">
    <source>
        <dbReference type="Google" id="ProtNLM"/>
    </source>
</evidence>
<evidence type="ECO:0000313" key="3">
    <source>
        <dbReference type="Proteomes" id="UP000612456"/>
    </source>
</evidence>
<comment type="caution">
    <text evidence="2">The sequence shown here is derived from an EMBL/GenBank/DDBJ whole genome shotgun (WGS) entry which is preliminary data.</text>
</comment>
<dbReference type="InterPro" id="IPR013517">
    <property type="entry name" value="FG-GAP"/>
</dbReference>
<evidence type="ECO:0000313" key="2">
    <source>
        <dbReference type="EMBL" id="GGD51881.1"/>
    </source>
</evidence>
<dbReference type="PANTHER" id="PTHR46580">
    <property type="entry name" value="SENSOR KINASE-RELATED"/>
    <property type="match status" value="1"/>
</dbReference>
<dbReference type="Gene3D" id="2.130.10.130">
    <property type="entry name" value="Integrin alpha, N-terminal"/>
    <property type="match status" value="6"/>
</dbReference>
<dbReference type="EMBL" id="BMHP01000001">
    <property type="protein sequence ID" value="GGD51881.1"/>
    <property type="molecule type" value="Genomic_DNA"/>
</dbReference>